<evidence type="ECO:0000313" key="8">
    <source>
        <dbReference type="EMBL" id="GGD60877.1"/>
    </source>
</evidence>
<dbReference type="CDD" id="cd06171">
    <property type="entry name" value="Sigma70_r4"/>
    <property type="match status" value="1"/>
</dbReference>
<evidence type="ECO:0000313" key="9">
    <source>
        <dbReference type="Proteomes" id="UP000612349"/>
    </source>
</evidence>
<dbReference type="Gene3D" id="1.10.10.10">
    <property type="entry name" value="Winged helix-like DNA-binding domain superfamily/Winged helix DNA-binding domain"/>
    <property type="match status" value="1"/>
</dbReference>
<dbReference type="Pfam" id="PF04542">
    <property type="entry name" value="Sigma70_r2"/>
    <property type="match status" value="1"/>
</dbReference>
<keyword evidence="9" id="KW-1185">Reference proteome</keyword>
<evidence type="ECO:0000256" key="4">
    <source>
        <dbReference type="ARBA" id="ARBA00023125"/>
    </source>
</evidence>
<organism evidence="8 9">
    <name type="scientific">Croceicoccus mobilis</name>
    <dbReference type="NCBI Taxonomy" id="1703339"/>
    <lineage>
        <taxon>Bacteria</taxon>
        <taxon>Pseudomonadati</taxon>
        <taxon>Pseudomonadota</taxon>
        <taxon>Alphaproteobacteria</taxon>
        <taxon>Sphingomonadales</taxon>
        <taxon>Erythrobacteraceae</taxon>
        <taxon>Croceicoccus</taxon>
    </lineage>
</organism>
<accession>A0A916YUY2</accession>
<dbReference type="Gene3D" id="1.10.1740.10">
    <property type="match status" value="1"/>
</dbReference>
<dbReference type="PANTHER" id="PTHR43133">
    <property type="entry name" value="RNA POLYMERASE ECF-TYPE SIGMA FACTO"/>
    <property type="match status" value="1"/>
</dbReference>
<comment type="caution">
    <text evidence="8">The sequence shown here is derived from an EMBL/GenBank/DDBJ whole genome shotgun (WGS) entry which is preliminary data.</text>
</comment>
<comment type="similarity">
    <text evidence="1">Belongs to the sigma-70 factor family. ECF subfamily.</text>
</comment>
<evidence type="ECO:0000256" key="5">
    <source>
        <dbReference type="ARBA" id="ARBA00023163"/>
    </source>
</evidence>
<dbReference type="RefSeq" id="WP_066773618.1">
    <property type="nucleotide sequence ID" value="NZ_BMIP01000001.1"/>
</dbReference>
<dbReference type="InterPro" id="IPR013249">
    <property type="entry name" value="RNA_pol_sigma70_r4_t2"/>
</dbReference>
<dbReference type="AlphaFoldDB" id="A0A916YUY2"/>
<protein>
    <submittedName>
        <fullName evidence="8">RNA polymerase subunit sigma-24</fullName>
    </submittedName>
</protein>
<feature type="domain" description="RNA polymerase sigma-70 region 2" evidence="6">
    <location>
        <begin position="27"/>
        <end position="93"/>
    </location>
</feature>
<dbReference type="PANTHER" id="PTHR43133:SF8">
    <property type="entry name" value="RNA POLYMERASE SIGMA FACTOR HI_1459-RELATED"/>
    <property type="match status" value="1"/>
</dbReference>
<dbReference type="InterPro" id="IPR014284">
    <property type="entry name" value="RNA_pol_sigma-70_dom"/>
</dbReference>
<proteinExistence type="inferred from homology"/>
<keyword evidence="4" id="KW-0238">DNA-binding</keyword>
<evidence type="ECO:0000256" key="3">
    <source>
        <dbReference type="ARBA" id="ARBA00023082"/>
    </source>
</evidence>
<dbReference type="GO" id="GO:0016987">
    <property type="term" value="F:sigma factor activity"/>
    <property type="evidence" value="ECO:0007669"/>
    <property type="project" value="UniProtKB-KW"/>
</dbReference>
<evidence type="ECO:0000256" key="2">
    <source>
        <dbReference type="ARBA" id="ARBA00023015"/>
    </source>
</evidence>
<keyword evidence="3" id="KW-0731">Sigma factor</keyword>
<name>A0A916YUY2_9SPHN</name>
<dbReference type="InterPro" id="IPR039425">
    <property type="entry name" value="RNA_pol_sigma-70-like"/>
</dbReference>
<keyword evidence="5" id="KW-0804">Transcription</keyword>
<dbReference type="InterPro" id="IPR013324">
    <property type="entry name" value="RNA_pol_sigma_r3/r4-like"/>
</dbReference>
<gene>
    <name evidence="8" type="ORF">GCM10010990_07960</name>
</gene>
<dbReference type="Proteomes" id="UP000612349">
    <property type="component" value="Unassembled WGS sequence"/>
</dbReference>
<evidence type="ECO:0000256" key="1">
    <source>
        <dbReference type="ARBA" id="ARBA00010641"/>
    </source>
</evidence>
<dbReference type="InterPro" id="IPR036388">
    <property type="entry name" value="WH-like_DNA-bd_sf"/>
</dbReference>
<dbReference type="Pfam" id="PF08281">
    <property type="entry name" value="Sigma70_r4_2"/>
    <property type="match status" value="1"/>
</dbReference>
<reference evidence="8" key="1">
    <citation type="journal article" date="2014" name="Int. J. Syst. Evol. Microbiol.">
        <title>Complete genome sequence of Corynebacterium casei LMG S-19264T (=DSM 44701T), isolated from a smear-ripened cheese.</title>
        <authorList>
            <consortium name="US DOE Joint Genome Institute (JGI-PGF)"/>
            <person name="Walter F."/>
            <person name="Albersmeier A."/>
            <person name="Kalinowski J."/>
            <person name="Ruckert C."/>
        </authorList>
    </citation>
    <scope>NUCLEOTIDE SEQUENCE</scope>
    <source>
        <strain evidence="8">CGMCC 1.15360</strain>
    </source>
</reference>
<dbReference type="NCBIfam" id="TIGR02937">
    <property type="entry name" value="sigma70-ECF"/>
    <property type="match status" value="1"/>
</dbReference>
<dbReference type="GO" id="GO:0006352">
    <property type="term" value="P:DNA-templated transcription initiation"/>
    <property type="evidence" value="ECO:0007669"/>
    <property type="project" value="InterPro"/>
</dbReference>
<dbReference type="InterPro" id="IPR007627">
    <property type="entry name" value="RNA_pol_sigma70_r2"/>
</dbReference>
<feature type="domain" description="RNA polymerase sigma factor 70 region 4 type 2" evidence="7">
    <location>
        <begin position="139"/>
        <end position="190"/>
    </location>
</feature>
<evidence type="ECO:0000259" key="7">
    <source>
        <dbReference type="Pfam" id="PF08281"/>
    </source>
</evidence>
<dbReference type="SUPFAM" id="SSF88659">
    <property type="entry name" value="Sigma3 and sigma4 domains of RNA polymerase sigma factors"/>
    <property type="match status" value="1"/>
</dbReference>
<dbReference type="GO" id="GO:0003677">
    <property type="term" value="F:DNA binding"/>
    <property type="evidence" value="ECO:0007669"/>
    <property type="project" value="UniProtKB-KW"/>
</dbReference>
<sequence length="197" mass="21968">MQAGQATDESDLARKVVAGSRPAFDRLVAPHVPRLLVLARRMLASAEDAEDAVQGALASVWLARARLDPDRPIAAFLTTVTLNRCRDRLRRRKASALIRLNFSDAADADAADFANPADRAPSDRPSADVELADREMLARVRKEIERLPVKLREALVLVTMDGRSQREAAQLLGVSEKTIETRVYRARKRLRERTDFS</sequence>
<keyword evidence="2" id="KW-0805">Transcription regulation</keyword>
<dbReference type="SUPFAM" id="SSF88946">
    <property type="entry name" value="Sigma2 domain of RNA polymerase sigma factors"/>
    <property type="match status" value="1"/>
</dbReference>
<evidence type="ECO:0000259" key="6">
    <source>
        <dbReference type="Pfam" id="PF04542"/>
    </source>
</evidence>
<dbReference type="InterPro" id="IPR013325">
    <property type="entry name" value="RNA_pol_sigma_r2"/>
</dbReference>
<dbReference type="EMBL" id="BMIP01000001">
    <property type="protein sequence ID" value="GGD60877.1"/>
    <property type="molecule type" value="Genomic_DNA"/>
</dbReference>
<reference evidence="8" key="2">
    <citation type="submission" date="2020-09" db="EMBL/GenBank/DDBJ databases">
        <authorList>
            <person name="Sun Q."/>
            <person name="Zhou Y."/>
        </authorList>
    </citation>
    <scope>NUCLEOTIDE SEQUENCE</scope>
    <source>
        <strain evidence="8">CGMCC 1.15360</strain>
    </source>
</reference>